<dbReference type="InterPro" id="IPR051362">
    <property type="entry name" value="WD_repeat_creC_regulators"/>
</dbReference>
<evidence type="ECO:0000256" key="4">
    <source>
        <dbReference type="SAM" id="MobiDB-lite"/>
    </source>
</evidence>
<keyword evidence="6" id="KW-1185">Reference proteome</keyword>
<dbReference type="PROSITE" id="PS50082">
    <property type="entry name" value="WD_REPEATS_2"/>
    <property type="match status" value="1"/>
</dbReference>
<dbReference type="SUPFAM" id="SSF50978">
    <property type="entry name" value="WD40 repeat-like"/>
    <property type="match status" value="1"/>
</dbReference>
<keyword evidence="2" id="KW-0677">Repeat</keyword>
<name>A0A8C4QX92_EPTBU</name>
<dbReference type="Proteomes" id="UP000694388">
    <property type="component" value="Unplaced"/>
</dbReference>
<evidence type="ECO:0000256" key="3">
    <source>
        <dbReference type="PROSITE-ProRule" id="PRU00221"/>
    </source>
</evidence>
<protein>
    <recommendedName>
        <fullName evidence="7">WD repeat-containing protein 20</fullName>
    </recommendedName>
</protein>
<dbReference type="Ensembl" id="ENSEBUT00000021213.1">
    <property type="protein sequence ID" value="ENSEBUP00000020637.1"/>
    <property type="gene ID" value="ENSEBUG00000012766.1"/>
</dbReference>
<evidence type="ECO:0000313" key="6">
    <source>
        <dbReference type="Proteomes" id="UP000694388"/>
    </source>
</evidence>
<dbReference type="SMART" id="SM00320">
    <property type="entry name" value="WD40"/>
    <property type="match status" value="4"/>
</dbReference>
<accession>A0A8C4QX92</accession>
<evidence type="ECO:0008006" key="7">
    <source>
        <dbReference type="Google" id="ProtNLM"/>
    </source>
</evidence>
<sequence length="579" mass="64576">MAAPPPGPAPIDVDVKTQFSTREGTYRLLAPSEYSRPNRVPLSTQASNPVRVSFANVDDHSDSGERICFNVGRELYFYIYKGVRKVRIRRQRRLDLNKPIDKRIYKGTQPTCHDINQMAAGPESIFLLVGFTTGQVQLVDPVRKENSKLFNEERLIDKTRVTCIKWLPASESLFLVSHASGQMYLYNEELACGSGAPGYTQLKHGETFTIYTSKSKSVRNPLLRWAVGSGAINEFAFSPDSTYLACASQDGFLRVFHFEHMELYGSMRSYFGGLLCVCWSPDGCYIATGGEDDLVTVWSFVERRVVARGHGHRSWVSVVAFDPYTTSIKDTEPLDFSGSDEEFGREGVMCRQSRANSTLSRLSQQADDCPLSVTYRFGSVGHDTQLCLWDLTEDVLFPHQPLSHARTQTNITYSTSPIFTNSSPVGSLPRSNSLPHSVISGVGHFATMTLQDYSRERYSEKEHKRNCNIGRASGKSGERTQTSSSSSSSSQWQMFSLTKGRSDSSRLLGSPPCPHMHEVPVLEPLVCKKIARERLTVLQFLEDCVVTACQEGFICTWVRPGRGVSIPISAFHTTTVLLS</sequence>
<proteinExistence type="predicted"/>
<dbReference type="OMA" id="CHDFNAN"/>
<reference evidence="5" key="1">
    <citation type="submission" date="2025-08" db="UniProtKB">
        <authorList>
            <consortium name="Ensembl"/>
        </authorList>
    </citation>
    <scope>IDENTIFICATION</scope>
</reference>
<dbReference type="GeneTree" id="ENSGT00390000007686"/>
<reference evidence="5" key="2">
    <citation type="submission" date="2025-09" db="UniProtKB">
        <authorList>
            <consortium name="Ensembl"/>
        </authorList>
    </citation>
    <scope>IDENTIFICATION</scope>
</reference>
<dbReference type="InterPro" id="IPR036322">
    <property type="entry name" value="WD40_repeat_dom_sf"/>
</dbReference>
<dbReference type="InterPro" id="IPR001680">
    <property type="entry name" value="WD40_rpt"/>
</dbReference>
<dbReference type="InterPro" id="IPR015943">
    <property type="entry name" value="WD40/YVTN_repeat-like_dom_sf"/>
</dbReference>
<evidence type="ECO:0000256" key="2">
    <source>
        <dbReference type="ARBA" id="ARBA00022737"/>
    </source>
</evidence>
<dbReference type="Pfam" id="PF00400">
    <property type="entry name" value="WD40"/>
    <property type="match status" value="2"/>
</dbReference>
<feature type="region of interest" description="Disordered" evidence="4">
    <location>
        <begin position="457"/>
        <end position="491"/>
    </location>
</feature>
<organism evidence="5 6">
    <name type="scientific">Eptatretus burgeri</name>
    <name type="common">Inshore hagfish</name>
    <dbReference type="NCBI Taxonomy" id="7764"/>
    <lineage>
        <taxon>Eukaryota</taxon>
        <taxon>Metazoa</taxon>
        <taxon>Chordata</taxon>
        <taxon>Craniata</taxon>
        <taxon>Vertebrata</taxon>
        <taxon>Cyclostomata</taxon>
        <taxon>Myxini</taxon>
        <taxon>Myxiniformes</taxon>
        <taxon>Myxinidae</taxon>
        <taxon>Eptatretinae</taxon>
        <taxon>Eptatretus</taxon>
    </lineage>
</organism>
<dbReference type="PROSITE" id="PS50294">
    <property type="entry name" value="WD_REPEATS_REGION"/>
    <property type="match status" value="1"/>
</dbReference>
<evidence type="ECO:0000313" key="5">
    <source>
        <dbReference type="Ensembl" id="ENSEBUP00000020637.1"/>
    </source>
</evidence>
<evidence type="ECO:0000256" key="1">
    <source>
        <dbReference type="ARBA" id="ARBA00022574"/>
    </source>
</evidence>
<dbReference type="AlphaFoldDB" id="A0A8C4QX92"/>
<dbReference type="PANTHER" id="PTHR14107">
    <property type="entry name" value="WD REPEAT PROTEIN"/>
    <property type="match status" value="1"/>
</dbReference>
<dbReference type="PANTHER" id="PTHR14107:SF16">
    <property type="entry name" value="AT02583P"/>
    <property type="match status" value="1"/>
</dbReference>
<dbReference type="Gene3D" id="2.130.10.10">
    <property type="entry name" value="YVTN repeat-like/Quinoprotein amine dehydrogenase"/>
    <property type="match status" value="1"/>
</dbReference>
<keyword evidence="1 3" id="KW-0853">WD repeat</keyword>
<feature type="repeat" description="WD" evidence="3">
    <location>
        <begin position="267"/>
        <end position="308"/>
    </location>
</feature>